<evidence type="ECO:0000313" key="3">
    <source>
        <dbReference type="EMBL" id="STX61544.1"/>
    </source>
</evidence>
<dbReference type="EMBL" id="LNYN01000012">
    <property type="protein sequence ID" value="KTD37482.1"/>
    <property type="molecule type" value="Genomic_DNA"/>
</dbReference>
<proteinExistence type="predicted"/>
<gene>
    <name evidence="2" type="ORF">Lmor_0345</name>
    <name evidence="3" type="ORF">NCTC12239_00460</name>
</gene>
<feature type="transmembrane region" description="Helical" evidence="1">
    <location>
        <begin position="62"/>
        <end position="92"/>
    </location>
</feature>
<organism evidence="3 5">
    <name type="scientific">Legionella moravica</name>
    <dbReference type="NCBI Taxonomy" id="39962"/>
    <lineage>
        <taxon>Bacteria</taxon>
        <taxon>Pseudomonadati</taxon>
        <taxon>Pseudomonadota</taxon>
        <taxon>Gammaproteobacteria</taxon>
        <taxon>Legionellales</taxon>
        <taxon>Legionellaceae</taxon>
        <taxon>Legionella</taxon>
    </lineage>
</organism>
<name>A0A378JSG4_9GAMM</name>
<keyword evidence="4" id="KW-1185">Reference proteome</keyword>
<reference evidence="2 4" key="1">
    <citation type="submission" date="2015-11" db="EMBL/GenBank/DDBJ databases">
        <title>Genomic analysis of 38 Legionella species identifies large and diverse effector repertoires.</title>
        <authorList>
            <person name="Burstein D."/>
            <person name="Amaro F."/>
            <person name="Zusman T."/>
            <person name="Lifshitz Z."/>
            <person name="Cohen O."/>
            <person name="Gilbert J.A."/>
            <person name="Pupko T."/>
            <person name="Shuman H.A."/>
            <person name="Segal G."/>
        </authorList>
    </citation>
    <scope>NUCLEOTIDE SEQUENCE [LARGE SCALE GENOMIC DNA]</scope>
    <source>
        <strain evidence="2 4">ATCC 43877</strain>
    </source>
</reference>
<dbReference type="Proteomes" id="UP000254040">
    <property type="component" value="Unassembled WGS sequence"/>
</dbReference>
<accession>A0A378JSG4</accession>
<keyword evidence="1" id="KW-1133">Transmembrane helix</keyword>
<evidence type="ECO:0000256" key="1">
    <source>
        <dbReference type="SAM" id="Phobius"/>
    </source>
</evidence>
<dbReference type="OrthoDB" id="5651921at2"/>
<dbReference type="RefSeq" id="WP_051190554.1">
    <property type="nucleotide sequence ID" value="NZ_CAAAJG010000007.1"/>
</dbReference>
<keyword evidence="1" id="KW-0472">Membrane</keyword>
<evidence type="ECO:0000313" key="2">
    <source>
        <dbReference type="EMBL" id="KTD37482.1"/>
    </source>
</evidence>
<keyword evidence="1" id="KW-0812">Transmembrane</keyword>
<evidence type="ECO:0000313" key="5">
    <source>
        <dbReference type="Proteomes" id="UP000254040"/>
    </source>
</evidence>
<sequence length="162" mass="17923">MMKLQSYLPKILMTTQELIKKFNEFLFDQCGVTYAVFDHVRLDKRTPIKSLFFNPYKSPNEFFYQGASAITAPVCLTIITLELAAASVYLGLKSIVNLAKLNPQVAKIDIIDAAVYLVFSFIAAVVGVASPVINLIDFIGSGINSMIALNEPSQETQRPLNN</sequence>
<feature type="transmembrane region" description="Helical" evidence="1">
    <location>
        <begin position="113"/>
        <end position="136"/>
    </location>
</feature>
<dbReference type="AlphaFoldDB" id="A0A378JSG4"/>
<dbReference type="Proteomes" id="UP000054985">
    <property type="component" value="Unassembled WGS sequence"/>
</dbReference>
<reference evidence="3 5" key="2">
    <citation type="submission" date="2018-06" db="EMBL/GenBank/DDBJ databases">
        <authorList>
            <consortium name="Pathogen Informatics"/>
            <person name="Doyle S."/>
        </authorList>
    </citation>
    <scope>NUCLEOTIDE SEQUENCE [LARGE SCALE GENOMIC DNA]</scope>
    <source>
        <strain evidence="3 5">NCTC12239</strain>
    </source>
</reference>
<dbReference type="EMBL" id="UGOG01000001">
    <property type="protein sequence ID" value="STX61544.1"/>
    <property type="molecule type" value="Genomic_DNA"/>
</dbReference>
<evidence type="ECO:0000313" key="4">
    <source>
        <dbReference type="Proteomes" id="UP000054985"/>
    </source>
</evidence>
<protein>
    <submittedName>
        <fullName evidence="2 3">Integral membrane protein</fullName>
    </submittedName>
</protein>